<dbReference type="SUPFAM" id="SSF109998">
    <property type="entry name" value="Triger factor/SurA peptide-binding domain-like"/>
    <property type="match status" value="1"/>
</dbReference>
<evidence type="ECO:0000256" key="2">
    <source>
        <dbReference type="ARBA" id="ARBA00018370"/>
    </source>
</evidence>
<keyword evidence="7 14" id="KW-0472">Membrane</keyword>
<keyword evidence="16" id="KW-0413">Isomerase</keyword>
<evidence type="ECO:0000256" key="1">
    <source>
        <dbReference type="ARBA" id="ARBA00004382"/>
    </source>
</evidence>
<proteinExistence type="inferred from homology"/>
<comment type="similarity">
    <text evidence="11">Belongs to the PpiD chaperone family.</text>
</comment>
<evidence type="ECO:0000256" key="4">
    <source>
        <dbReference type="ARBA" id="ARBA00022519"/>
    </source>
</evidence>
<organism evidence="16 17">
    <name type="scientific">Falsirhodobacter algicola</name>
    <dbReference type="NCBI Taxonomy" id="2692330"/>
    <lineage>
        <taxon>Bacteria</taxon>
        <taxon>Pseudomonadati</taxon>
        <taxon>Pseudomonadota</taxon>
        <taxon>Alphaproteobacteria</taxon>
        <taxon>Rhodobacterales</taxon>
        <taxon>Paracoccaceae</taxon>
        <taxon>Falsirhodobacter</taxon>
    </lineage>
</organism>
<evidence type="ECO:0000256" key="12">
    <source>
        <dbReference type="ARBA" id="ARBA00040743"/>
    </source>
</evidence>
<evidence type="ECO:0000256" key="9">
    <source>
        <dbReference type="ARBA" id="ARBA00030642"/>
    </source>
</evidence>
<dbReference type="RefSeq" id="WP_211784451.1">
    <property type="nucleotide sequence ID" value="NZ_CP047289.1"/>
</dbReference>
<keyword evidence="3" id="KW-1003">Cell membrane</keyword>
<keyword evidence="5 14" id="KW-0812">Transmembrane</keyword>
<dbReference type="EMBL" id="CP047289">
    <property type="protein sequence ID" value="QUS35205.1"/>
    <property type="molecule type" value="Genomic_DNA"/>
</dbReference>
<reference evidence="16" key="1">
    <citation type="submission" date="2020-01" db="EMBL/GenBank/DDBJ databases">
        <authorList>
            <person name="Yang Y."/>
            <person name="Kwon Y.M."/>
        </authorList>
    </citation>
    <scope>NUCLEOTIDE SEQUENCE</scope>
    <source>
        <strain evidence="16">PG104</strain>
    </source>
</reference>
<evidence type="ECO:0000256" key="6">
    <source>
        <dbReference type="ARBA" id="ARBA00022989"/>
    </source>
</evidence>
<evidence type="ECO:0000256" key="10">
    <source>
        <dbReference type="ARBA" id="ARBA00031484"/>
    </source>
</evidence>
<dbReference type="Proteomes" id="UP000679284">
    <property type="component" value="Chromosome"/>
</dbReference>
<dbReference type="InterPro" id="IPR027304">
    <property type="entry name" value="Trigger_fact/SurA_dom_sf"/>
</dbReference>
<comment type="subcellular location">
    <subcellularLocation>
        <location evidence="1">Cell inner membrane</location>
        <topology evidence="1">Single-pass type II membrane protein</topology>
        <orientation evidence="1">Periplasmic side</orientation>
    </subcellularLocation>
</comment>
<dbReference type="KEGG" id="fap:GR316_02295"/>
<dbReference type="SUPFAM" id="SSF54534">
    <property type="entry name" value="FKBP-like"/>
    <property type="match status" value="1"/>
</dbReference>
<evidence type="ECO:0000256" key="14">
    <source>
        <dbReference type="SAM" id="Phobius"/>
    </source>
</evidence>
<evidence type="ECO:0000256" key="5">
    <source>
        <dbReference type="ARBA" id="ARBA00022692"/>
    </source>
</evidence>
<evidence type="ECO:0000259" key="15">
    <source>
        <dbReference type="Pfam" id="PF13145"/>
    </source>
</evidence>
<evidence type="ECO:0000256" key="8">
    <source>
        <dbReference type="ARBA" id="ARBA00023186"/>
    </source>
</evidence>
<keyword evidence="17" id="KW-1185">Reference proteome</keyword>
<dbReference type="Pfam" id="PF13624">
    <property type="entry name" value="SurA_N_3"/>
    <property type="match status" value="1"/>
</dbReference>
<keyword evidence="8" id="KW-0143">Chaperone</keyword>
<sequence length="615" mass="64988">MAEGKKRGNKAMSVVVWMLMAMLVLGLGGFGVTNFGTNTQNIATVGDQEVDANAYARALQQRLQDLSQQTGQSFTLAQAQQFGLDAQVRQQLFSSAALQNEAEKIGLSVGDKVVADQLRDTPAFAGSDGFNRATYERVLEQNGLTPSGYETSLRESIARSLLVGAVSGGFAAPQPVTDALYGYIAERRALSALPVTEADLPTPVPEPTEDDLRAFYDAHSDQFMAPETRQITYAALLPETVAPNLPVDDAALRDLYQSRIDEFVQPERRLVERLVFSDDAAAQAAMDRVTAGTSFETLVSERGLELSDIDLGDVAKGDLGAAGDAVFALQEPGVVGPFATDLGPALFRMNGILSAHEVTFDEARDDLATEFQADAARRAIADRREALDDLLAGGATVEDLANEPDVTLNTIDYSEATDDPIAGYPAFRNAAEAAEEGDFPELIALEDGGLAALRLDSITPAAPIPFDQARDAVTEAWRADALHTARMARANEIAAAVTEGAALADFGAVTRVPEVARDGSIPSAPASLVGTAFDMDDGAAKAVEAPDWIGVLRVDAVRPAAQDGDGSAALKQQLAAQLEGGLAQDAQQLFTQSVADEAGIQINQSVIDAVHAQIP</sequence>
<evidence type="ECO:0000256" key="7">
    <source>
        <dbReference type="ARBA" id="ARBA00023136"/>
    </source>
</evidence>
<evidence type="ECO:0000256" key="3">
    <source>
        <dbReference type="ARBA" id="ARBA00022475"/>
    </source>
</evidence>
<dbReference type="AlphaFoldDB" id="A0A8J8MR51"/>
<dbReference type="PANTHER" id="PTHR47529">
    <property type="entry name" value="PEPTIDYL-PROLYL CIS-TRANS ISOMERASE D"/>
    <property type="match status" value="1"/>
</dbReference>
<protein>
    <recommendedName>
        <fullName evidence="2">Parvulin-like PPIase</fullName>
    </recommendedName>
    <alternativeName>
        <fullName evidence="9">Peptidyl-prolyl cis-trans isomerase plp</fullName>
    </alternativeName>
    <alternativeName>
        <fullName evidence="12">Periplasmic chaperone PpiD</fullName>
    </alternativeName>
    <alternativeName>
        <fullName evidence="13">Periplasmic folding chaperone</fullName>
    </alternativeName>
    <alternativeName>
        <fullName evidence="10">Rotamase plp</fullName>
    </alternativeName>
</protein>
<feature type="domain" description="PpiC" evidence="15">
    <location>
        <begin position="247"/>
        <end position="365"/>
    </location>
</feature>
<dbReference type="PANTHER" id="PTHR47529:SF1">
    <property type="entry name" value="PERIPLASMIC CHAPERONE PPID"/>
    <property type="match status" value="1"/>
</dbReference>
<accession>A0A8J8MR51</accession>
<keyword evidence="6 14" id="KW-1133">Transmembrane helix</keyword>
<evidence type="ECO:0000313" key="17">
    <source>
        <dbReference type="Proteomes" id="UP000679284"/>
    </source>
</evidence>
<feature type="transmembrane region" description="Helical" evidence="14">
    <location>
        <begin position="12"/>
        <end position="32"/>
    </location>
</feature>
<name>A0A8J8MR51_9RHOB</name>
<feature type="domain" description="PpiC" evidence="15">
    <location>
        <begin position="381"/>
        <end position="471"/>
    </location>
</feature>
<dbReference type="GO" id="GO:0003755">
    <property type="term" value="F:peptidyl-prolyl cis-trans isomerase activity"/>
    <property type="evidence" value="ECO:0007669"/>
    <property type="project" value="InterPro"/>
</dbReference>
<dbReference type="Gene3D" id="3.10.50.40">
    <property type="match status" value="1"/>
</dbReference>
<dbReference type="InterPro" id="IPR000297">
    <property type="entry name" value="PPIase_PpiC"/>
</dbReference>
<evidence type="ECO:0000313" key="16">
    <source>
        <dbReference type="EMBL" id="QUS35205.1"/>
    </source>
</evidence>
<keyword evidence="4" id="KW-0997">Cell inner membrane</keyword>
<dbReference type="GO" id="GO:0005886">
    <property type="term" value="C:plasma membrane"/>
    <property type="evidence" value="ECO:0007669"/>
    <property type="project" value="UniProtKB-SubCell"/>
</dbReference>
<dbReference type="InterPro" id="IPR052029">
    <property type="entry name" value="PpiD_chaperone"/>
</dbReference>
<dbReference type="InterPro" id="IPR046357">
    <property type="entry name" value="PPIase_dom_sf"/>
</dbReference>
<dbReference type="Gene3D" id="1.10.4030.10">
    <property type="entry name" value="Porin chaperone SurA, peptide-binding domain"/>
    <property type="match status" value="1"/>
</dbReference>
<evidence type="ECO:0000256" key="13">
    <source>
        <dbReference type="ARBA" id="ARBA00042775"/>
    </source>
</evidence>
<dbReference type="Pfam" id="PF13145">
    <property type="entry name" value="Rotamase_2"/>
    <property type="match status" value="2"/>
</dbReference>
<evidence type="ECO:0000256" key="11">
    <source>
        <dbReference type="ARBA" id="ARBA00038408"/>
    </source>
</evidence>
<gene>
    <name evidence="16" type="ORF">GR316_02295</name>
</gene>